<keyword evidence="2" id="KW-1185">Reference proteome</keyword>
<feature type="non-terminal residue" evidence="1">
    <location>
        <position position="104"/>
    </location>
</feature>
<dbReference type="EMBL" id="CAJVQC010029111">
    <property type="protein sequence ID" value="CAG8741754.1"/>
    <property type="molecule type" value="Genomic_DNA"/>
</dbReference>
<comment type="caution">
    <text evidence="1">The sequence shown here is derived from an EMBL/GenBank/DDBJ whole genome shotgun (WGS) entry which is preliminary data.</text>
</comment>
<gene>
    <name evidence="1" type="ORF">RPERSI_LOCUS13226</name>
</gene>
<proteinExistence type="predicted"/>
<protein>
    <submittedName>
        <fullName evidence="1">12322_t:CDS:1</fullName>
    </submittedName>
</protein>
<dbReference type="Proteomes" id="UP000789920">
    <property type="component" value="Unassembled WGS sequence"/>
</dbReference>
<evidence type="ECO:0000313" key="2">
    <source>
        <dbReference type="Proteomes" id="UP000789920"/>
    </source>
</evidence>
<sequence>ESQQDEIQQNDVITRASCSYIGNTEINEDSSYTANKETGEPENRFTKDDPIYKLFQRVFVNDSWSCASSIEKPTIRQESSPSERPFCARCGGKSLPKKRYKWSP</sequence>
<organism evidence="1 2">
    <name type="scientific">Racocetra persica</name>
    <dbReference type="NCBI Taxonomy" id="160502"/>
    <lineage>
        <taxon>Eukaryota</taxon>
        <taxon>Fungi</taxon>
        <taxon>Fungi incertae sedis</taxon>
        <taxon>Mucoromycota</taxon>
        <taxon>Glomeromycotina</taxon>
        <taxon>Glomeromycetes</taxon>
        <taxon>Diversisporales</taxon>
        <taxon>Gigasporaceae</taxon>
        <taxon>Racocetra</taxon>
    </lineage>
</organism>
<name>A0ACA9QBM8_9GLOM</name>
<reference evidence="1" key="1">
    <citation type="submission" date="2021-06" db="EMBL/GenBank/DDBJ databases">
        <authorList>
            <person name="Kallberg Y."/>
            <person name="Tangrot J."/>
            <person name="Rosling A."/>
        </authorList>
    </citation>
    <scope>NUCLEOTIDE SEQUENCE</scope>
    <source>
        <strain evidence="1">MA461A</strain>
    </source>
</reference>
<evidence type="ECO:0000313" key="1">
    <source>
        <dbReference type="EMBL" id="CAG8741754.1"/>
    </source>
</evidence>
<accession>A0ACA9QBM8</accession>
<feature type="non-terminal residue" evidence="1">
    <location>
        <position position="1"/>
    </location>
</feature>